<protein>
    <submittedName>
        <fullName evidence="1">Uncharacterized protein</fullName>
    </submittedName>
</protein>
<dbReference type="AlphaFoldDB" id="A0A0E9S231"/>
<sequence>MGSGLFASDCLCSQQIKVAYA</sequence>
<organism evidence="1">
    <name type="scientific">Anguilla anguilla</name>
    <name type="common">European freshwater eel</name>
    <name type="synonym">Muraena anguilla</name>
    <dbReference type="NCBI Taxonomy" id="7936"/>
    <lineage>
        <taxon>Eukaryota</taxon>
        <taxon>Metazoa</taxon>
        <taxon>Chordata</taxon>
        <taxon>Craniata</taxon>
        <taxon>Vertebrata</taxon>
        <taxon>Euteleostomi</taxon>
        <taxon>Actinopterygii</taxon>
        <taxon>Neopterygii</taxon>
        <taxon>Teleostei</taxon>
        <taxon>Anguilliformes</taxon>
        <taxon>Anguillidae</taxon>
        <taxon>Anguilla</taxon>
    </lineage>
</organism>
<reference evidence="1" key="1">
    <citation type="submission" date="2014-11" db="EMBL/GenBank/DDBJ databases">
        <authorList>
            <person name="Amaro Gonzalez C."/>
        </authorList>
    </citation>
    <scope>NUCLEOTIDE SEQUENCE</scope>
</reference>
<dbReference type="EMBL" id="GBXM01073984">
    <property type="protein sequence ID" value="JAH34593.1"/>
    <property type="molecule type" value="Transcribed_RNA"/>
</dbReference>
<reference evidence="1" key="2">
    <citation type="journal article" date="2015" name="Fish Shellfish Immunol.">
        <title>Early steps in the European eel (Anguilla anguilla)-Vibrio vulnificus interaction in the gills: Role of the RtxA13 toxin.</title>
        <authorList>
            <person name="Callol A."/>
            <person name="Pajuelo D."/>
            <person name="Ebbesson L."/>
            <person name="Teles M."/>
            <person name="MacKenzie S."/>
            <person name="Amaro C."/>
        </authorList>
    </citation>
    <scope>NUCLEOTIDE SEQUENCE</scope>
</reference>
<proteinExistence type="predicted"/>
<accession>A0A0E9S231</accession>
<evidence type="ECO:0000313" key="1">
    <source>
        <dbReference type="EMBL" id="JAH34593.1"/>
    </source>
</evidence>
<name>A0A0E9S231_ANGAN</name>